<protein>
    <submittedName>
        <fullName evidence="4">Gag-Pol polyprotein</fullName>
    </submittedName>
</protein>
<dbReference type="Gene3D" id="4.10.60.10">
    <property type="entry name" value="Zinc finger, CCHC-type"/>
    <property type="match status" value="1"/>
</dbReference>
<evidence type="ECO:0000313" key="4">
    <source>
        <dbReference type="EMBL" id="WOL13310.1"/>
    </source>
</evidence>
<evidence type="ECO:0000313" key="5">
    <source>
        <dbReference type="Proteomes" id="UP001327560"/>
    </source>
</evidence>
<feature type="compositionally biased region" description="Low complexity" evidence="2">
    <location>
        <begin position="143"/>
        <end position="166"/>
    </location>
</feature>
<evidence type="ECO:0000256" key="1">
    <source>
        <dbReference type="PROSITE-ProRule" id="PRU00047"/>
    </source>
</evidence>
<dbReference type="SUPFAM" id="SSF57756">
    <property type="entry name" value="Retrovirus zinc finger-like domains"/>
    <property type="match status" value="1"/>
</dbReference>
<name>A0AAQ3KS22_9LILI</name>
<gene>
    <name evidence="4" type="ORF">Cni_G22080</name>
</gene>
<keyword evidence="1" id="KW-0862">Zinc</keyword>
<reference evidence="4 5" key="1">
    <citation type="submission" date="2023-10" db="EMBL/GenBank/DDBJ databases">
        <title>Chromosome-scale genome assembly provides insights into flower coloration mechanisms of Canna indica.</title>
        <authorList>
            <person name="Li C."/>
        </authorList>
    </citation>
    <scope>NUCLEOTIDE SEQUENCE [LARGE SCALE GENOMIC DNA]</scope>
    <source>
        <tissue evidence="4">Flower</tissue>
    </source>
</reference>
<feature type="region of interest" description="Disordered" evidence="2">
    <location>
        <begin position="16"/>
        <end position="35"/>
    </location>
</feature>
<feature type="region of interest" description="Disordered" evidence="2">
    <location>
        <begin position="137"/>
        <end position="166"/>
    </location>
</feature>
<keyword evidence="1" id="KW-0863">Zinc-finger</keyword>
<dbReference type="InterPro" id="IPR001878">
    <property type="entry name" value="Znf_CCHC"/>
</dbReference>
<dbReference type="Proteomes" id="UP001327560">
    <property type="component" value="Chromosome 7"/>
</dbReference>
<dbReference type="SMART" id="SM00343">
    <property type="entry name" value="ZnF_C2HC"/>
    <property type="match status" value="2"/>
</dbReference>
<organism evidence="4 5">
    <name type="scientific">Canna indica</name>
    <name type="common">Indian-shot</name>
    <dbReference type="NCBI Taxonomy" id="4628"/>
    <lineage>
        <taxon>Eukaryota</taxon>
        <taxon>Viridiplantae</taxon>
        <taxon>Streptophyta</taxon>
        <taxon>Embryophyta</taxon>
        <taxon>Tracheophyta</taxon>
        <taxon>Spermatophyta</taxon>
        <taxon>Magnoliopsida</taxon>
        <taxon>Liliopsida</taxon>
        <taxon>Zingiberales</taxon>
        <taxon>Cannaceae</taxon>
        <taxon>Canna</taxon>
    </lineage>
</organism>
<sequence>MDCPRRSFADVLKDGLKSSSSWSHPPSTASHAASAGQVPSINDVILSLRLNGCCFNCTRPGHQARNCPRQQVCFLCKHEGHSSRRCSAYRRPKIGSSGHLRSSETMARSAVSLNSTAFNTSSTALKSAGGMETAIYLNPNGVSSSPPARSTTPSSSSPSGSLPERSSMADRLESIRAFIPNSRATEEKAAFMSERCLLVTVQGQLHPKADLAGFLARQFAKYRWHLHLWEHRRLADGRFLITSPATDDSYYKRRLLRTKRILWNHVMLIIDNWKHEDSYELVHSPELQVGLELRGLPLMCWNSDTLIALTSSFGRFEAMASSSLGNSDLTSCKVQLRVRALHLISRFIAAEAKVYS</sequence>
<feature type="compositionally biased region" description="Low complexity" evidence="2">
    <location>
        <begin position="18"/>
        <end position="35"/>
    </location>
</feature>
<keyword evidence="1" id="KW-0479">Metal-binding</keyword>
<dbReference type="GO" id="GO:0003676">
    <property type="term" value="F:nucleic acid binding"/>
    <property type="evidence" value="ECO:0007669"/>
    <property type="project" value="InterPro"/>
</dbReference>
<dbReference type="AlphaFoldDB" id="A0AAQ3KS22"/>
<evidence type="ECO:0000259" key="3">
    <source>
        <dbReference type="PROSITE" id="PS50158"/>
    </source>
</evidence>
<keyword evidence="5" id="KW-1185">Reference proteome</keyword>
<dbReference type="EMBL" id="CP136896">
    <property type="protein sequence ID" value="WOL13310.1"/>
    <property type="molecule type" value="Genomic_DNA"/>
</dbReference>
<dbReference type="GO" id="GO:0008270">
    <property type="term" value="F:zinc ion binding"/>
    <property type="evidence" value="ECO:0007669"/>
    <property type="project" value="UniProtKB-KW"/>
</dbReference>
<dbReference type="Pfam" id="PF00098">
    <property type="entry name" value="zf-CCHC"/>
    <property type="match status" value="1"/>
</dbReference>
<proteinExistence type="predicted"/>
<dbReference type="PROSITE" id="PS50158">
    <property type="entry name" value="ZF_CCHC"/>
    <property type="match status" value="1"/>
</dbReference>
<evidence type="ECO:0000256" key="2">
    <source>
        <dbReference type="SAM" id="MobiDB-lite"/>
    </source>
</evidence>
<dbReference type="InterPro" id="IPR036875">
    <property type="entry name" value="Znf_CCHC_sf"/>
</dbReference>
<feature type="domain" description="CCHC-type" evidence="3">
    <location>
        <begin position="54"/>
        <end position="69"/>
    </location>
</feature>
<accession>A0AAQ3KS22</accession>